<name>Q9HM57_THEAC</name>
<evidence type="ECO:0008006" key="3">
    <source>
        <dbReference type="Google" id="ProtNLM"/>
    </source>
</evidence>
<organism evidence="1 2">
    <name type="scientific">Thermoplasma acidophilum (strain ATCC 25905 / DSM 1728 / JCM 9062 / NBRC 15155 / AMRC-C165)</name>
    <dbReference type="NCBI Taxonomy" id="273075"/>
    <lineage>
        <taxon>Archaea</taxon>
        <taxon>Methanobacteriati</taxon>
        <taxon>Thermoplasmatota</taxon>
        <taxon>Thermoplasmata</taxon>
        <taxon>Thermoplasmatales</taxon>
        <taxon>Thermoplasmataceae</taxon>
        <taxon>Thermoplasma</taxon>
    </lineage>
</organism>
<protein>
    <recommendedName>
        <fullName evidence="3">Nucleotide-binding protein</fullName>
    </recommendedName>
</protein>
<gene>
    <name evidence="1" type="ordered locus">Ta0012</name>
</gene>
<accession>Q9HM57</accession>
<sequence>MLTFMSQKIHCIICGSIIYSGLYCSDCLSEIQRSRTIDDESFEDWLARTRESSNVKPDDKECMTLDSFF</sequence>
<dbReference type="eggNOG" id="arCOG07353">
    <property type="taxonomic scope" value="Archaea"/>
</dbReference>
<dbReference type="EnsemblBacteria" id="CAC11161">
    <property type="protein sequence ID" value="CAC11161"/>
    <property type="gene ID" value="CAC11161"/>
</dbReference>
<evidence type="ECO:0000313" key="1">
    <source>
        <dbReference type="EMBL" id="CAC11161.1"/>
    </source>
</evidence>
<dbReference type="AlphaFoldDB" id="Q9HM57"/>
<keyword evidence="2" id="KW-1185">Reference proteome</keyword>
<dbReference type="InParanoid" id="Q9HM57"/>
<reference evidence="1 2" key="1">
    <citation type="journal article" date="2000" name="Nature">
        <title>The genome sequence of the thermoacidophilic scavenger Thermoplasma acidophilum.</title>
        <authorList>
            <person name="Ruepp A."/>
            <person name="Graml W."/>
            <person name="Santos-Martinez M.L."/>
            <person name="Koretke K.K."/>
            <person name="Volker C."/>
            <person name="Mewes H.W."/>
            <person name="Frishman D."/>
            <person name="Stocker S."/>
            <person name="Lupas A.N."/>
            <person name="Baumeister W."/>
        </authorList>
    </citation>
    <scope>NUCLEOTIDE SEQUENCE [LARGE SCALE GENOMIC DNA]</scope>
    <source>
        <strain evidence="2">ATCC 25905 / DSM 1728 / JCM 9062 / NBRC 15155 / AMRC-C165</strain>
    </source>
</reference>
<dbReference type="KEGG" id="tac:Ta0012"/>
<dbReference type="HOGENOM" id="CLU_2766288_0_0_2"/>
<dbReference type="Proteomes" id="UP000001024">
    <property type="component" value="Chromosome"/>
</dbReference>
<dbReference type="EMBL" id="AL445063">
    <property type="protein sequence ID" value="CAC11161.1"/>
    <property type="molecule type" value="Genomic_DNA"/>
</dbReference>
<proteinExistence type="predicted"/>
<evidence type="ECO:0000313" key="2">
    <source>
        <dbReference type="Proteomes" id="UP000001024"/>
    </source>
</evidence>
<dbReference type="PaxDb" id="273075-Ta0012"/>
<dbReference type="STRING" id="273075.gene:9571227"/>